<protein>
    <submittedName>
        <fullName evidence="1">Uncharacterized protein</fullName>
    </submittedName>
</protein>
<dbReference type="Proteomes" id="UP000287224">
    <property type="component" value="Unassembled WGS sequence"/>
</dbReference>
<dbReference type="EMBL" id="BIFQ01000001">
    <property type="protein sequence ID" value="GCE06950.1"/>
    <property type="molecule type" value="Genomic_DNA"/>
</dbReference>
<evidence type="ECO:0000313" key="1">
    <source>
        <dbReference type="EMBL" id="GCE06950.1"/>
    </source>
</evidence>
<dbReference type="AlphaFoldDB" id="A0A401ZJD3"/>
<evidence type="ECO:0000313" key="2">
    <source>
        <dbReference type="Proteomes" id="UP000287224"/>
    </source>
</evidence>
<accession>A0A401ZJD3</accession>
<organism evidence="1 2">
    <name type="scientific">Dictyobacter aurantiacus</name>
    <dbReference type="NCBI Taxonomy" id="1936993"/>
    <lineage>
        <taxon>Bacteria</taxon>
        <taxon>Bacillati</taxon>
        <taxon>Chloroflexota</taxon>
        <taxon>Ktedonobacteria</taxon>
        <taxon>Ktedonobacterales</taxon>
        <taxon>Dictyobacteraceae</taxon>
        <taxon>Dictyobacter</taxon>
    </lineage>
</organism>
<sequence length="58" mass="6464">MNQHHRAVAAFFLKDVPFSKARTSAPAEAENQPVTYESKWCSKAKRVAALLDETCSLL</sequence>
<keyword evidence="2" id="KW-1185">Reference proteome</keyword>
<comment type="caution">
    <text evidence="1">The sequence shown here is derived from an EMBL/GenBank/DDBJ whole genome shotgun (WGS) entry which is preliminary data.</text>
</comment>
<gene>
    <name evidence="1" type="ORF">KDAU_42790</name>
</gene>
<reference evidence="2" key="1">
    <citation type="submission" date="2018-12" db="EMBL/GenBank/DDBJ databases">
        <title>Tengunoibacter tsumagoiensis gen. nov., sp. nov., Dictyobacter kobayashii sp. nov., D. alpinus sp. nov., and D. joshuensis sp. nov. and description of Dictyobacteraceae fam. nov. within the order Ktedonobacterales isolated from Tengu-no-mugimeshi.</title>
        <authorList>
            <person name="Wang C.M."/>
            <person name="Zheng Y."/>
            <person name="Sakai Y."/>
            <person name="Toyoda A."/>
            <person name="Minakuchi Y."/>
            <person name="Abe K."/>
            <person name="Yokota A."/>
            <person name="Yabe S."/>
        </authorList>
    </citation>
    <scope>NUCLEOTIDE SEQUENCE [LARGE SCALE GENOMIC DNA]</scope>
    <source>
        <strain evidence="2">S-27</strain>
    </source>
</reference>
<proteinExistence type="predicted"/>
<name>A0A401ZJD3_9CHLR</name>